<reference evidence="2" key="1">
    <citation type="submission" date="2022-08" db="EMBL/GenBank/DDBJ databases">
        <authorList>
            <person name="Tistechok S."/>
            <person name="Samborskyy M."/>
            <person name="Roman I."/>
        </authorList>
    </citation>
    <scope>NUCLEOTIDE SEQUENCE</scope>
    <source>
        <strain evidence="2">DSM 103496</strain>
    </source>
</reference>
<sequence length="75" mass="7400">MGALRRIRSSVISATLVVVSGLFIGPSASAVATTSFPSNEPSATFAPSRPGVAAANTVCALSPGGNGVYRYNGSG</sequence>
<accession>A0A9X2VFW0</accession>
<comment type="caution">
    <text evidence="2">The sequence shown here is derived from an EMBL/GenBank/DDBJ whole genome shotgun (WGS) entry which is preliminary data.</text>
</comment>
<gene>
    <name evidence="2" type="ORF">NZH93_00865</name>
</gene>
<proteinExistence type="predicted"/>
<keyword evidence="1" id="KW-0732">Signal</keyword>
<feature type="signal peptide" evidence="1">
    <location>
        <begin position="1"/>
        <end position="30"/>
    </location>
</feature>
<dbReference type="Proteomes" id="UP001141259">
    <property type="component" value="Unassembled WGS sequence"/>
</dbReference>
<evidence type="ECO:0000313" key="2">
    <source>
        <dbReference type="EMBL" id="MCS7475389.1"/>
    </source>
</evidence>
<evidence type="ECO:0000313" key="3">
    <source>
        <dbReference type="Proteomes" id="UP001141259"/>
    </source>
</evidence>
<evidence type="ECO:0000256" key="1">
    <source>
        <dbReference type="SAM" id="SignalP"/>
    </source>
</evidence>
<feature type="chain" id="PRO_5040729384" evidence="1">
    <location>
        <begin position="31"/>
        <end position="75"/>
    </location>
</feature>
<keyword evidence="3" id="KW-1185">Reference proteome</keyword>
<organism evidence="2 3">
    <name type="scientific">Umezawaea endophytica</name>
    <dbReference type="NCBI Taxonomy" id="1654476"/>
    <lineage>
        <taxon>Bacteria</taxon>
        <taxon>Bacillati</taxon>
        <taxon>Actinomycetota</taxon>
        <taxon>Actinomycetes</taxon>
        <taxon>Pseudonocardiales</taxon>
        <taxon>Pseudonocardiaceae</taxon>
        <taxon>Umezawaea</taxon>
    </lineage>
</organism>
<dbReference type="EMBL" id="JANYMP010000001">
    <property type="protein sequence ID" value="MCS7475389.1"/>
    <property type="molecule type" value="Genomic_DNA"/>
</dbReference>
<dbReference type="AlphaFoldDB" id="A0A9X2VFW0"/>
<protein>
    <submittedName>
        <fullName evidence="2">Uncharacterized protein</fullName>
    </submittedName>
</protein>
<dbReference type="RefSeq" id="WP_259620909.1">
    <property type="nucleotide sequence ID" value="NZ_JANYMP010000001.1"/>
</dbReference>
<name>A0A9X2VFW0_9PSEU</name>